<dbReference type="Gene3D" id="1.20.1250.20">
    <property type="entry name" value="MFS general substrate transporter like domains"/>
    <property type="match status" value="1"/>
</dbReference>
<feature type="transmembrane region" description="Helical" evidence="7">
    <location>
        <begin position="16"/>
        <end position="38"/>
    </location>
</feature>
<comment type="subcellular location">
    <subcellularLocation>
        <location evidence="1">Cell membrane</location>
        <topology evidence="1">Multi-pass membrane protein</topology>
    </subcellularLocation>
</comment>
<dbReference type="Proteomes" id="UP000239326">
    <property type="component" value="Chromosome"/>
</dbReference>
<keyword evidence="4 7" id="KW-0812">Transmembrane</keyword>
<keyword evidence="6 7" id="KW-0472">Membrane</keyword>
<feature type="transmembrane region" description="Helical" evidence="7">
    <location>
        <begin position="443"/>
        <end position="467"/>
    </location>
</feature>
<feature type="transmembrane region" description="Helical" evidence="7">
    <location>
        <begin position="399"/>
        <end position="423"/>
    </location>
</feature>
<organism evidence="9 10">
    <name type="scientific">Simplicispira suum</name>
    <dbReference type="NCBI Taxonomy" id="2109915"/>
    <lineage>
        <taxon>Bacteria</taxon>
        <taxon>Pseudomonadati</taxon>
        <taxon>Pseudomonadota</taxon>
        <taxon>Betaproteobacteria</taxon>
        <taxon>Burkholderiales</taxon>
        <taxon>Comamonadaceae</taxon>
        <taxon>Simplicispira</taxon>
    </lineage>
</organism>
<dbReference type="PANTHER" id="PTHR42718:SF46">
    <property type="entry name" value="BLR6921 PROTEIN"/>
    <property type="match status" value="1"/>
</dbReference>
<feature type="transmembrane region" description="Helical" evidence="7">
    <location>
        <begin position="273"/>
        <end position="295"/>
    </location>
</feature>
<evidence type="ECO:0000256" key="2">
    <source>
        <dbReference type="ARBA" id="ARBA00022448"/>
    </source>
</evidence>
<evidence type="ECO:0000259" key="8">
    <source>
        <dbReference type="PROSITE" id="PS50850"/>
    </source>
</evidence>
<evidence type="ECO:0000256" key="7">
    <source>
        <dbReference type="SAM" id="Phobius"/>
    </source>
</evidence>
<dbReference type="EMBL" id="CP027669">
    <property type="protein sequence ID" value="AVO41274.1"/>
    <property type="molecule type" value="Genomic_DNA"/>
</dbReference>
<evidence type="ECO:0000256" key="4">
    <source>
        <dbReference type="ARBA" id="ARBA00022692"/>
    </source>
</evidence>
<keyword evidence="10" id="KW-1185">Reference proteome</keyword>
<evidence type="ECO:0000256" key="3">
    <source>
        <dbReference type="ARBA" id="ARBA00022475"/>
    </source>
</evidence>
<dbReference type="Pfam" id="PF07690">
    <property type="entry name" value="MFS_1"/>
    <property type="match status" value="1"/>
</dbReference>
<accession>A0A2S0MZF2</accession>
<feature type="domain" description="Major facilitator superfamily (MFS) profile" evidence="8">
    <location>
        <begin position="16"/>
        <end position="471"/>
    </location>
</feature>
<dbReference type="GO" id="GO:0022857">
    <property type="term" value="F:transmembrane transporter activity"/>
    <property type="evidence" value="ECO:0007669"/>
    <property type="project" value="InterPro"/>
</dbReference>
<feature type="transmembrane region" description="Helical" evidence="7">
    <location>
        <begin position="82"/>
        <end position="101"/>
    </location>
</feature>
<dbReference type="InterPro" id="IPR011701">
    <property type="entry name" value="MFS"/>
</dbReference>
<keyword evidence="5 7" id="KW-1133">Transmembrane helix</keyword>
<dbReference type="InterPro" id="IPR036259">
    <property type="entry name" value="MFS_trans_sf"/>
</dbReference>
<feature type="transmembrane region" description="Helical" evidence="7">
    <location>
        <begin position="203"/>
        <end position="223"/>
    </location>
</feature>
<dbReference type="PROSITE" id="PS50850">
    <property type="entry name" value="MFS"/>
    <property type="match status" value="1"/>
</dbReference>
<feature type="transmembrane region" description="Helical" evidence="7">
    <location>
        <begin position="169"/>
        <end position="191"/>
    </location>
</feature>
<dbReference type="KEGG" id="simp:C6571_08205"/>
<dbReference type="SUPFAM" id="SSF103473">
    <property type="entry name" value="MFS general substrate transporter"/>
    <property type="match status" value="1"/>
</dbReference>
<feature type="transmembrane region" description="Helical" evidence="7">
    <location>
        <begin position="307"/>
        <end position="330"/>
    </location>
</feature>
<keyword evidence="2" id="KW-0813">Transport</keyword>
<keyword evidence="3" id="KW-1003">Cell membrane</keyword>
<dbReference type="PANTHER" id="PTHR42718">
    <property type="entry name" value="MAJOR FACILITATOR SUPERFAMILY MULTIDRUG TRANSPORTER MFSC"/>
    <property type="match status" value="1"/>
</dbReference>
<feature type="transmembrane region" description="Helical" evidence="7">
    <location>
        <begin position="342"/>
        <end position="360"/>
    </location>
</feature>
<name>A0A2S0MZF2_9BURK</name>
<evidence type="ECO:0000256" key="1">
    <source>
        <dbReference type="ARBA" id="ARBA00004651"/>
    </source>
</evidence>
<dbReference type="OrthoDB" id="9807274at2"/>
<evidence type="ECO:0000256" key="5">
    <source>
        <dbReference type="ARBA" id="ARBA00022989"/>
    </source>
</evidence>
<proteinExistence type="predicted"/>
<evidence type="ECO:0000313" key="10">
    <source>
        <dbReference type="Proteomes" id="UP000239326"/>
    </source>
</evidence>
<gene>
    <name evidence="9" type="ORF">C6571_08205</name>
</gene>
<feature type="transmembrane region" description="Helical" evidence="7">
    <location>
        <begin position="107"/>
        <end position="132"/>
    </location>
</feature>
<evidence type="ECO:0000313" key="9">
    <source>
        <dbReference type="EMBL" id="AVO41274.1"/>
    </source>
</evidence>
<dbReference type="InterPro" id="IPR020846">
    <property type="entry name" value="MFS_dom"/>
</dbReference>
<feature type="transmembrane region" description="Helical" evidence="7">
    <location>
        <begin position="235"/>
        <end position="252"/>
    </location>
</feature>
<dbReference type="AlphaFoldDB" id="A0A2S0MZF2"/>
<dbReference type="Gene3D" id="1.20.1720.10">
    <property type="entry name" value="Multidrug resistance protein D"/>
    <property type="match status" value="1"/>
</dbReference>
<feature type="transmembrane region" description="Helical" evidence="7">
    <location>
        <begin position="366"/>
        <end position="387"/>
    </location>
</feature>
<feature type="transmembrane region" description="Helical" evidence="7">
    <location>
        <begin position="144"/>
        <end position="163"/>
    </location>
</feature>
<protein>
    <submittedName>
        <fullName evidence="9">MFS transporter</fullName>
    </submittedName>
</protein>
<reference evidence="9 10" key="1">
    <citation type="submission" date="2018-03" db="EMBL/GenBank/DDBJ databases">
        <title>Genome sequencing of Simplicispira sp.</title>
        <authorList>
            <person name="Kim S.-J."/>
            <person name="Heo J."/>
            <person name="Kwon S.-W."/>
        </authorList>
    </citation>
    <scope>NUCLEOTIDE SEQUENCE [LARGE SCALE GENOMIC DNA]</scope>
    <source>
        <strain evidence="9 10">SC1-8</strain>
    </source>
</reference>
<dbReference type="CDD" id="cd17321">
    <property type="entry name" value="MFS_MMR_MDR_like"/>
    <property type="match status" value="1"/>
</dbReference>
<sequence length="482" mass="48983">MFPLPASHSARQRWSALILLCLGELMIVLDTTIVNVALPSIRTDLAFSESALVWVVNAYMLTYGGCLLLGGRLGDLYGQRRLFVAGVALFTLASLTCGLAQTQTLLVVARAVQGVGGAVVSAVALSLILALFSEPGERARAMGVFGFVCAGGGSIGVLLGGVLTSWLSWHWVFLVNVPVGLAIAAACMRVLPAHPGKADGQPLDIAGAVTVTTALMLAVYALVDGNHAGWGSAQTLGLLGASAALLALFLWLQARVPAPLLPLALLRLRNLAISNIVGVLWAASMFAWFFLSALYLQRVLGYSALQIGLAFLPSNLIMAGCSLGASAWLVMRYGIRRTLGGGLLLAAAGLALFALAPVAGRFTLHVLPGMLLLGVGAGVALNPLLLAAMGDVAAEDSGLASGVVNTAFMMGGALGLAALASLADARTEQLHSAGASLPAALHAGYSLAFAAAAVAALVAAALGGLALRPKPLGNAPPAAVAH</sequence>
<feature type="transmembrane region" description="Helical" evidence="7">
    <location>
        <begin position="50"/>
        <end position="70"/>
    </location>
</feature>
<evidence type="ECO:0000256" key="6">
    <source>
        <dbReference type="ARBA" id="ARBA00023136"/>
    </source>
</evidence>
<dbReference type="GO" id="GO:0005886">
    <property type="term" value="C:plasma membrane"/>
    <property type="evidence" value="ECO:0007669"/>
    <property type="project" value="UniProtKB-SubCell"/>
</dbReference>